<accession>A0ABX0W2E4</accession>
<dbReference type="PROSITE" id="PS50110">
    <property type="entry name" value="RESPONSE_REGULATORY"/>
    <property type="match status" value="1"/>
</dbReference>
<dbReference type="SUPFAM" id="SSF52172">
    <property type="entry name" value="CheY-like"/>
    <property type="match status" value="1"/>
</dbReference>
<evidence type="ECO:0000256" key="6">
    <source>
        <dbReference type="ARBA" id="ARBA00022777"/>
    </source>
</evidence>
<comment type="subcellular location">
    <subcellularLocation>
        <location evidence="2">Membrane</location>
    </subcellularLocation>
</comment>
<dbReference type="SMART" id="SM00388">
    <property type="entry name" value="HisKA"/>
    <property type="match status" value="1"/>
</dbReference>
<evidence type="ECO:0000256" key="3">
    <source>
        <dbReference type="ARBA" id="ARBA00012438"/>
    </source>
</evidence>
<dbReference type="RefSeq" id="WP_167639037.1">
    <property type="nucleotide sequence ID" value="NZ_JAATOP010000012.1"/>
</dbReference>
<dbReference type="CDD" id="cd06225">
    <property type="entry name" value="HAMP"/>
    <property type="match status" value="1"/>
</dbReference>
<reference evidence="12 13" key="1">
    <citation type="submission" date="2020-03" db="EMBL/GenBank/DDBJ databases">
        <title>Bacterial isolates of synthetic phycosphere.</title>
        <authorList>
            <person name="Fu H."/>
            <person name="Moran M.A."/>
        </authorList>
    </citation>
    <scope>NUCLEOTIDE SEQUENCE [LARGE SCALE GENOMIC DNA]</scope>
    <source>
        <strain evidence="12 13">HF1</strain>
    </source>
</reference>
<evidence type="ECO:0000256" key="7">
    <source>
        <dbReference type="PROSITE-ProRule" id="PRU00169"/>
    </source>
</evidence>
<dbReference type="PRINTS" id="PR00344">
    <property type="entry name" value="BCTRLSENSOR"/>
</dbReference>
<proteinExistence type="predicted"/>
<evidence type="ECO:0000256" key="2">
    <source>
        <dbReference type="ARBA" id="ARBA00004370"/>
    </source>
</evidence>
<dbReference type="InterPro" id="IPR001789">
    <property type="entry name" value="Sig_transdc_resp-reg_receiver"/>
</dbReference>
<dbReference type="SMART" id="SM00448">
    <property type="entry name" value="REC"/>
    <property type="match status" value="1"/>
</dbReference>
<dbReference type="EC" id="2.7.13.3" evidence="3"/>
<dbReference type="Pfam" id="PF02518">
    <property type="entry name" value="HATPase_c"/>
    <property type="match status" value="1"/>
</dbReference>
<evidence type="ECO:0000259" key="10">
    <source>
        <dbReference type="PROSITE" id="PS50110"/>
    </source>
</evidence>
<dbReference type="SMART" id="SM00387">
    <property type="entry name" value="HATPase_c"/>
    <property type="match status" value="1"/>
</dbReference>
<dbReference type="Pfam" id="PF00072">
    <property type="entry name" value="Response_reg"/>
    <property type="match status" value="1"/>
</dbReference>
<dbReference type="PANTHER" id="PTHR43065">
    <property type="entry name" value="SENSOR HISTIDINE KINASE"/>
    <property type="match status" value="1"/>
</dbReference>
<dbReference type="InterPro" id="IPR005467">
    <property type="entry name" value="His_kinase_dom"/>
</dbReference>
<dbReference type="PROSITE" id="PS50109">
    <property type="entry name" value="HIS_KIN"/>
    <property type="match status" value="1"/>
</dbReference>
<dbReference type="SUPFAM" id="SSF47384">
    <property type="entry name" value="Homodimeric domain of signal transducing histidine kinase"/>
    <property type="match status" value="1"/>
</dbReference>
<evidence type="ECO:0000256" key="4">
    <source>
        <dbReference type="ARBA" id="ARBA00022553"/>
    </source>
</evidence>
<comment type="caution">
    <text evidence="12">The sequence shown here is derived from an EMBL/GenBank/DDBJ whole genome shotgun (WGS) entry which is preliminary data.</text>
</comment>
<feature type="domain" description="HAMP" evidence="11">
    <location>
        <begin position="306"/>
        <end position="360"/>
    </location>
</feature>
<feature type="transmembrane region" description="Helical" evidence="8">
    <location>
        <begin position="12"/>
        <end position="32"/>
    </location>
</feature>
<dbReference type="SUPFAM" id="SSF55874">
    <property type="entry name" value="ATPase domain of HSP90 chaperone/DNA topoisomerase II/histidine kinase"/>
    <property type="match status" value="1"/>
</dbReference>
<organism evidence="12 13">
    <name type="scientific">Marivivens donghaensis</name>
    <dbReference type="NCBI Taxonomy" id="1699413"/>
    <lineage>
        <taxon>Bacteria</taxon>
        <taxon>Pseudomonadati</taxon>
        <taxon>Pseudomonadota</taxon>
        <taxon>Alphaproteobacteria</taxon>
        <taxon>Rhodobacterales</taxon>
        <taxon>Paracoccaceae</taxon>
        <taxon>Marivivens group</taxon>
        <taxon>Marivivens</taxon>
    </lineage>
</organism>
<dbReference type="InterPro" id="IPR003594">
    <property type="entry name" value="HATPase_dom"/>
</dbReference>
<dbReference type="Gene3D" id="3.30.565.10">
    <property type="entry name" value="Histidine kinase-like ATPase, C-terminal domain"/>
    <property type="match status" value="1"/>
</dbReference>
<dbReference type="SUPFAM" id="SSF158472">
    <property type="entry name" value="HAMP domain-like"/>
    <property type="match status" value="1"/>
</dbReference>
<evidence type="ECO:0000313" key="13">
    <source>
        <dbReference type="Proteomes" id="UP000709466"/>
    </source>
</evidence>
<dbReference type="InterPro" id="IPR036097">
    <property type="entry name" value="HisK_dim/P_sf"/>
</dbReference>
<evidence type="ECO:0000256" key="8">
    <source>
        <dbReference type="SAM" id="Phobius"/>
    </source>
</evidence>
<dbReference type="Gene3D" id="6.10.340.10">
    <property type="match status" value="1"/>
</dbReference>
<dbReference type="InterPro" id="IPR036890">
    <property type="entry name" value="HATPase_C_sf"/>
</dbReference>
<keyword evidence="8" id="KW-1133">Transmembrane helix</keyword>
<evidence type="ECO:0000313" key="12">
    <source>
        <dbReference type="EMBL" id="NIY73651.1"/>
    </source>
</evidence>
<keyword evidence="5" id="KW-0808">Transferase</keyword>
<keyword evidence="6" id="KW-0418">Kinase</keyword>
<feature type="domain" description="Histidine kinase" evidence="9">
    <location>
        <begin position="491"/>
        <end position="699"/>
    </location>
</feature>
<dbReference type="Pfam" id="PF00672">
    <property type="entry name" value="HAMP"/>
    <property type="match status" value="1"/>
</dbReference>
<dbReference type="PANTHER" id="PTHR43065:SF42">
    <property type="entry name" value="TWO-COMPONENT SENSOR PPRA"/>
    <property type="match status" value="1"/>
</dbReference>
<evidence type="ECO:0000259" key="9">
    <source>
        <dbReference type="PROSITE" id="PS50109"/>
    </source>
</evidence>
<dbReference type="InterPro" id="IPR003660">
    <property type="entry name" value="HAMP_dom"/>
</dbReference>
<feature type="modified residue" description="4-aspartylphosphate" evidence="7">
    <location>
        <position position="760"/>
    </location>
</feature>
<dbReference type="Gene3D" id="1.10.287.130">
    <property type="match status" value="1"/>
</dbReference>
<dbReference type="Proteomes" id="UP000709466">
    <property type="component" value="Unassembled WGS sequence"/>
</dbReference>
<dbReference type="Gene3D" id="3.30.450.20">
    <property type="entry name" value="PAS domain"/>
    <property type="match status" value="1"/>
</dbReference>
<keyword evidence="13" id="KW-1185">Reference proteome</keyword>
<dbReference type="EMBL" id="JAATOP010000012">
    <property type="protein sequence ID" value="NIY73651.1"/>
    <property type="molecule type" value="Genomic_DNA"/>
</dbReference>
<sequence length="819" mass="89408">MDFIRNLSVRFRLSAAIAVLFTLMLLVSLIGMRVLNRTELWMNVLHQDTLTEVSAALTLSQESSDLATSAPFLFALFAPFQLEKEAQSIRENLQRIEEQSVGDPELEFPIARLRLAIDDLTNALLPQTERKAALEAIDREMVRLNNRVRRLANDDTLPLEDRQQWADLQQLAINALGAARADALIELGDFSRLFTQRRAQIGDLSPDQQTTLAELDDAMQRGGGLFVLKYNDLAAHLDAENALFRIRQETSRISTYAETKVTSAQERLSQARMDTSRNLELAKKSFFAFILASLLVAVSSAIYVSRYVARNIQEIAGKMRELAAGNLRADLPNKVNSDDEIGQLYAAFDVFRENARNLDRRTGQIRHQNALFSRVFNNIRDGVAVASANGLIEAENANLRKLLRLPPDTTSGPNQMEELIARSRFSRQPTAREVDFEEYADPDGNIVEMRQSPLPSGGTVWLVSETTERKKVEARLEEIRRVEALGKVSGEIAHDFGNILSSISGNLHLMEKADADRARALRQRIGSALDLGVSLTERLLAFARKQHLAPQVTDIGELVEGMADLLEIAVPSTVEIAITVPEAPSLSLIDPGQLESAILNLCVNAGQAIDGAGRIEITVAAGDGTTVTIADNGRGMTPETLRQATEPFYTARADGQGTGLGLSMVDGFVHQSGGDMTITSDTSAAAHGTVITMTFPPVEAVAGPQPMTTGTALVIDDDPAYLASVAQSAEKAGYTVRRAQTFAEGLAMLDAEDFALVISDLNLDSGNSGWDILSAAQARNPESRLIIMSTREIRAGANGLQAATFKKPFADADLRRVLM</sequence>
<evidence type="ECO:0000256" key="1">
    <source>
        <dbReference type="ARBA" id="ARBA00000085"/>
    </source>
</evidence>
<feature type="domain" description="Response regulatory" evidence="10">
    <location>
        <begin position="711"/>
        <end position="819"/>
    </location>
</feature>
<dbReference type="SMART" id="SM00304">
    <property type="entry name" value="HAMP"/>
    <property type="match status" value="1"/>
</dbReference>
<keyword evidence="8" id="KW-0812">Transmembrane</keyword>
<gene>
    <name evidence="12" type="ORF">HCZ30_14550</name>
</gene>
<keyword evidence="4 7" id="KW-0597">Phosphoprotein</keyword>
<dbReference type="PROSITE" id="PS50885">
    <property type="entry name" value="HAMP"/>
    <property type="match status" value="1"/>
</dbReference>
<dbReference type="Gene3D" id="3.40.50.2300">
    <property type="match status" value="1"/>
</dbReference>
<comment type="catalytic activity">
    <reaction evidence="1">
        <text>ATP + protein L-histidine = ADP + protein N-phospho-L-histidine.</text>
        <dbReference type="EC" id="2.7.13.3"/>
    </reaction>
</comment>
<evidence type="ECO:0000256" key="5">
    <source>
        <dbReference type="ARBA" id="ARBA00022679"/>
    </source>
</evidence>
<protein>
    <recommendedName>
        <fullName evidence="3">histidine kinase</fullName>
        <ecNumber evidence="3">2.7.13.3</ecNumber>
    </recommendedName>
</protein>
<evidence type="ECO:0000259" key="11">
    <source>
        <dbReference type="PROSITE" id="PS50885"/>
    </source>
</evidence>
<dbReference type="InterPro" id="IPR003661">
    <property type="entry name" value="HisK_dim/P_dom"/>
</dbReference>
<keyword evidence="8" id="KW-0472">Membrane</keyword>
<dbReference type="InterPro" id="IPR011006">
    <property type="entry name" value="CheY-like_superfamily"/>
</dbReference>
<dbReference type="InterPro" id="IPR004358">
    <property type="entry name" value="Sig_transdc_His_kin-like_C"/>
</dbReference>
<name>A0ABX0W2E4_9RHOB</name>